<dbReference type="PROSITE" id="PS50110">
    <property type="entry name" value="RESPONSE_REGULATORY"/>
    <property type="match status" value="1"/>
</dbReference>
<dbReference type="DNASU" id="2554465"/>
<dbReference type="GO" id="GO:0000160">
    <property type="term" value="P:phosphorelay signal transduction system"/>
    <property type="evidence" value="ECO:0007669"/>
    <property type="project" value="InterPro"/>
</dbReference>
<organism evidence="8">
    <name type="scientific">Wolinella succinogenes (strain ATCC 29543 / DSM 1740 / CCUG 13145 / JCM 31913 / LMG 7466 / NCTC 11488 / FDC 602W)</name>
    <name type="common">Vibrio succinogenes</name>
    <dbReference type="NCBI Taxonomy" id="273121"/>
    <lineage>
        <taxon>Bacteria</taxon>
        <taxon>Pseudomonadati</taxon>
        <taxon>Campylobacterota</taxon>
        <taxon>Epsilonproteobacteria</taxon>
        <taxon>Campylobacterales</taxon>
        <taxon>Helicobacteraceae</taxon>
        <taxon>Wolinella</taxon>
    </lineage>
</organism>
<dbReference type="eggNOG" id="COG0745">
    <property type="taxonomic scope" value="Bacteria"/>
</dbReference>
<dbReference type="InterPro" id="IPR050595">
    <property type="entry name" value="Bact_response_regulator"/>
</dbReference>
<evidence type="ECO:0000313" key="7">
    <source>
        <dbReference type="EMBL" id="CAE09524.1"/>
    </source>
</evidence>
<dbReference type="Gene3D" id="3.40.50.2300">
    <property type="match status" value="1"/>
</dbReference>
<dbReference type="PANTHER" id="PTHR44591:SF3">
    <property type="entry name" value="RESPONSE REGULATORY DOMAIN-CONTAINING PROTEIN"/>
    <property type="match status" value="1"/>
</dbReference>
<keyword evidence="3 5" id="KW-0597">Phosphoprotein</keyword>
<keyword evidence="2" id="KW-0145">Chemotaxis</keyword>
<dbReference type="GO" id="GO:0097588">
    <property type="term" value="P:archaeal or bacterial-type flagellum-dependent cell motility"/>
    <property type="evidence" value="ECO:0007669"/>
    <property type="project" value="UniProtKB-KW"/>
</dbReference>
<proteinExistence type="predicted"/>
<comment type="cofactor">
    <cofactor evidence="1">
        <name>Mg(2+)</name>
        <dbReference type="ChEBI" id="CHEBI:18420"/>
    </cofactor>
</comment>
<dbReference type="Pfam" id="PF00072">
    <property type="entry name" value="Response_reg"/>
    <property type="match status" value="1"/>
</dbReference>
<evidence type="ECO:0000259" key="6">
    <source>
        <dbReference type="PROSITE" id="PS50110"/>
    </source>
</evidence>
<dbReference type="SUPFAM" id="SSF52172">
    <property type="entry name" value="CheY-like"/>
    <property type="match status" value="1"/>
</dbReference>
<dbReference type="EMBL" id="BX571658">
    <property type="protein sequence ID" value="CAE09524.1"/>
    <property type="molecule type" value="Genomic_DNA"/>
</dbReference>
<feature type="domain" description="Response regulatory" evidence="6">
    <location>
        <begin position="14"/>
        <end position="128"/>
    </location>
</feature>
<keyword evidence="8" id="KW-1185">Reference proteome</keyword>
<evidence type="ECO:0000256" key="4">
    <source>
        <dbReference type="ARBA" id="ARBA00022779"/>
    </source>
</evidence>
<feature type="modified residue" description="4-aspartylphosphate" evidence="5">
    <location>
        <position position="63"/>
    </location>
</feature>
<dbReference type="SMART" id="SM00448">
    <property type="entry name" value="REC"/>
    <property type="match status" value="1"/>
</dbReference>
<evidence type="ECO:0000256" key="3">
    <source>
        <dbReference type="ARBA" id="ARBA00022553"/>
    </source>
</evidence>
<protein>
    <submittedName>
        <fullName evidence="7">PUTATIVE TWO-COMPONENT REGULATOR</fullName>
    </submittedName>
</protein>
<dbReference type="GO" id="GO:0006935">
    <property type="term" value="P:chemotaxis"/>
    <property type="evidence" value="ECO:0007669"/>
    <property type="project" value="UniProtKB-KW"/>
</dbReference>
<dbReference type="InterPro" id="IPR001789">
    <property type="entry name" value="Sig_transdc_resp-reg_receiver"/>
</dbReference>
<dbReference type="AlphaFoldDB" id="Q7MAA2"/>
<dbReference type="PANTHER" id="PTHR44591">
    <property type="entry name" value="STRESS RESPONSE REGULATOR PROTEIN 1"/>
    <property type="match status" value="1"/>
</dbReference>
<evidence type="ECO:0000313" key="8">
    <source>
        <dbReference type="Proteomes" id="UP000000422"/>
    </source>
</evidence>
<accession>Q7MAA2</accession>
<dbReference type="RefSeq" id="WP_011138324.1">
    <property type="nucleotide sequence ID" value="NC_005090.1"/>
</dbReference>
<gene>
    <name evidence="7" type="ordered locus">WS0376</name>
</gene>
<dbReference type="InterPro" id="IPR011006">
    <property type="entry name" value="CheY-like_superfamily"/>
</dbReference>
<evidence type="ECO:0000256" key="2">
    <source>
        <dbReference type="ARBA" id="ARBA00022500"/>
    </source>
</evidence>
<evidence type="ECO:0000256" key="5">
    <source>
        <dbReference type="PROSITE-ProRule" id="PRU00169"/>
    </source>
</evidence>
<dbReference type="Proteomes" id="UP000000422">
    <property type="component" value="Chromosome"/>
</dbReference>
<dbReference type="HOGENOM" id="CLU_000445_30_3_7"/>
<dbReference type="KEGG" id="wsu:WS0376"/>
<dbReference type="STRING" id="273121.WS0376"/>
<reference evidence="7 8" key="1">
    <citation type="journal article" date="2003" name="Proc. Natl. Acad. Sci. U.S.A.">
        <title>Complete genome sequence and analysis of Wolinella succinogenes.</title>
        <authorList>
            <person name="Baar C."/>
            <person name="Eppinger M."/>
            <person name="Raddatz G."/>
            <person name="Simon JM."/>
            <person name="Lanz C."/>
            <person name="Klimmek O."/>
            <person name="Nandakumar R."/>
            <person name="Gross R."/>
            <person name="Rosinus A."/>
            <person name="Keller H."/>
            <person name="Jagtap P."/>
            <person name="Linke B."/>
            <person name="Meyer F."/>
            <person name="Lederer H."/>
            <person name="Schuster S.C."/>
        </authorList>
    </citation>
    <scope>NUCLEOTIDE SEQUENCE [LARGE SCALE GENOMIC DNA]</scope>
    <source>
        <strain evidence="8">ATCC 29543 / DSM 1740 / CCUG 13145 / JCM 31913 / LMG 7466 / NCTC 11488 / FDC 602W</strain>
    </source>
</reference>
<keyword evidence="4" id="KW-0283">Flagellar rotation</keyword>
<sequence length="170" mass="19869">MAECNYLEILSDKKVLCVEDEEVIRSNLMETLELFFDKVSGAKDGFEALEQAMCDTYDVFIFDISIPHLDGLEVLKRVRQFNKKTPIVILSAHKEQEYLWRAVELKITRYLTKPYDKNSLIKALEEVALELMDYHPLFQISPLHSYDFCRKAMTCKGEMVYLSKKREPTS</sequence>
<evidence type="ECO:0000256" key="1">
    <source>
        <dbReference type="ARBA" id="ARBA00001946"/>
    </source>
</evidence>
<name>Q7MAA2_WOLSU</name>